<evidence type="ECO:0008006" key="4">
    <source>
        <dbReference type="Google" id="ProtNLM"/>
    </source>
</evidence>
<comment type="caution">
    <text evidence="2">The sequence shown here is derived from an EMBL/GenBank/DDBJ whole genome shotgun (WGS) entry which is preliminary data.</text>
</comment>
<dbReference type="EMBL" id="MEIA01000214">
    <property type="protein sequence ID" value="OJF12537.1"/>
    <property type="molecule type" value="Genomic_DNA"/>
</dbReference>
<organism evidence="2 3">
    <name type="scientific">Couchioplanes caeruleus subsp. caeruleus</name>
    <dbReference type="NCBI Taxonomy" id="56427"/>
    <lineage>
        <taxon>Bacteria</taxon>
        <taxon>Bacillati</taxon>
        <taxon>Actinomycetota</taxon>
        <taxon>Actinomycetes</taxon>
        <taxon>Micromonosporales</taxon>
        <taxon>Micromonosporaceae</taxon>
        <taxon>Couchioplanes</taxon>
    </lineage>
</organism>
<reference evidence="2 3" key="1">
    <citation type="submission" date="2016-09" db="EMBL/GenBank/DDBJ databases">
        <title>Couchioplanes caeruleus draft genome sequence.</title>
        <authorList>
            <person name="Sheehan J."/>
            <person name="Caffrey P."/>
        </authorList>
    </citation>
    <scope>NUCLEOTIDE SEQUENCE [LARGE SCALE GENOMIC DNA]</scope>
    <source>
        <strain evidence="2 3">DSM 43634</strain>
    </source>
</reference>
<dbReference type="PANTHER" id="PTHR14136:SF17">
    <property type="entry name" value="BTB_POZ DOMAIN-CONTAINING PROTEIN KCTD9"/>
    <property type="match status" value="1"/>
</dbReference>
<evidence type="ECO:0000313" key="3">
    <source>
        <dbReference type="Proteomes" id="UP000182486"/>
    </source>
</evidence>
<dbReference type="SUPFAM" id="SSF141571">
    <property type="entry name" value="Pentapeptide repeat-like"/>
    <property type="match status" value="1"/>
</dbReference>
<evidence type="ECO:0000313" key="2">
    <source>
        <dbReference type="EMBL" id="OJF12537.1"/>
    </source>
</evidence>
<sequence>MIRSSLRLASIVGAVAIALVVGLWIIPPLLYPPLSASSLVGVVDPQARIELQQAQSKLQNELRSSLLQGLAGILVIVGAAATWRQVQISRDGQITDRFSRAIEHLGSDNSDVRIGAIYTLEQVAANSPADRTPIQYLVAGFVRRHAQWHDGAPDCPMHPDIDMTLPWLYMRAPDVQAAMSVLGRRPPSLQARRLYLSRTDLRSVELGGADLTEAQIRYANLARAWLPGATLNRSDLKGTDLRHANLAGARLVNSSMAGACLMEADLTGADLRGADLRGADLRARNLDAARLDGAHWDATTKWPEGRP</sequence>
<dbReference type="Gene3D" id="2.160.20.80">
    <property type="entry name" value="E3 ubiquitin-protein ligase SopA"/>
    <property type="match status" value="1"/>
</dbReference>
<accession>A0A1K0FI79</accession>
<keyword evidence="1" id="KW-0812">Transmembrane</keyword>
<feature type="transmembrane region" description="Helical" evidence="1">
    <location>
        <begin position="7"/>
        <end position="26"/>
    </location>
</feature>
<protein>
    <recommendedName>
        <fullName evidence="4">Pentapeptide repeat protein</fullName>
    </recommendedName>
</protein>
<dbReference type="AlphaFoldDB" id="A0A1K0FI79"/>
<dbReference type="Proteomes" id="UP000182486">
    <property type="component" value="Unassembled WGS sequence"/>
</dbReference>
<dbReference type="Pfam" id="PF00805">
    <property type="entry name" value="Pentapeptide"/>
    <property type="match status" value="1"/>
</dbReference>
<keyword evidence="1" id="KW-0472">Membrane</keyword>
<proteinExistence type="predicted"/>
<gene>
    <name evidence="2" type="ORF">BG844_20060</name>
</gene>
<keyword evidence="1" id="KW-1133">Transmembrane helix</keyword>
<dbReference type="RefSeq" id="WP_071806875.1">
    <property type="nucleotide sequence ID" value="NZ_MEIA01000214.1"/>
</dbReference>
<dbReference type="InterPro" id="IPR051082">
    <property type="entry name" value="Pentapeptide-BTB/POZ_domain"/>
</dbReference>
<name>A0A1K0FI79_9ACTN</name>
<dbReference type="PANTHER" id="PTHR14136">
    <property type="entry name" value="BTB_POZ DOMAIN-CONTAINING PROTEIN KCTD9"/>
    <property type="match status" value="1"/>
</dbReference>
<dbReference type="InterPro" id="IPR001646">
    <property type="entry name" value="5peptide_repeat"/>
</dbReference>
<evidence type="ECO:0000256" key="1">
    <source>
        <dbReference type="SAM" id="Phobius"/>
    </source>
</evidence>
<keyword evidence="3" id="KW-1185">Reference proteome</keyword>